<dbReference type="GO" id="GO:0004066">
    <property type="term" value="F:asparagine synthase (glutamine-hydrolyzing) activity"/>
    <property type="evidence" value="ECO:0007669"/>
    <property type="project" value="UniProtKB-EC"/>
</dbReference>
<sequence length="513" mass="60249">MKENPYNFSFAMMETKNSIKIIEKKDLPLTIKGPITAGYPIYFYYLQEKELLLLGEYPKDILSHPFVSKPLKISPLGLTFFLQYGFIPSPFTIFENLYVLSLGDRVEIYEGERGLLLEFKHEFPYFNQKREKNLKPDKNYLLNLIIEAIFKRWDKGSPLFLFQSLGKDSNTIALALSEAGLQEKAIFGTLATEDRKDESKIAEKLAKKLGFRHIKLPVPEKPELKHIEILQKYFANITLPCGDGVSLAYPLYTLTYDFSGHTILDGSGNDVYFGHVPRKVEYTRQNLYTVLSLLKPLSERLPSGNPLQKLSLYRSEYPFYHLLGFTFRDCKKIYPEAERVYPIFKNWEKDRKNWDYFDLKADLWGTHAELSLVTQKVRNFAEAYQLNFIFPWGDEELAKYVGSLPEKYLFDRKTFKNKILLREILKEKLDLDSDALGKFSYGFSAYNFLRGLSFYVEEEIFSCQLWEKGFLKNLWEKIKEKAKNDKFFQKLFVRLFLISAWFNHNIFLKTYSD</sequence>
<reference evidence="6" key="2">
    <citation type="journal article" date="2016" name="Int. J. Syst. Evol. Microbiol.">
        <title>Caldimicrobium thiodismutans sp. nov., a sulfur-disproportionating bacterium isolated from a hot spring.</title>
        <authorList>
            <person name="Kojima H."/>
            <person name="Umezawa K."/>
            <person name="Fukui M."/>
        </authorList>
    </citation>
    <scope>NUCLEOTIDE SEQUENCE [LARGE SCALE GENOMIC DNA]</scope>
    <source>
        <strain evidence="6">TF1</strain>
    </source>
</reference>
<feature type="domain" description="Asparagine synthetase" evidence="4">
    <location>
        <begin position="144"/>
        <end position="429"/>
    </location>
</feature>
<dbReference type="PATRIC" id="fig|1653476.3.peg.1619"/>
<dbReference type="Pfam" id="PF00733">
    <property type="entry name" value="Asn_synthase"/>
    <property type="match status" value="1"/>
</dbReference>
<dbReference type="InterPro" id="IPR001962">
    <property type="entry name" value="Asn_synthase"/>
</dbReference>
<reference evidence="5 6" key="1">
    <citation type="journal article" date="2016" name="Int. J. Syst. Evol. Microbiol.">
        <title>Caldimicrobium thiodismutans sp. nov., a sulfur-disproportionating bacterium isolated from a hot spring, and emended description of the genus Caldimicrobium.</title>
        <authorList>
            <person name="Kojima H."/>
            <person name="Umezawa K."/>
            <person name="Fukui M."/>
        </authorList>
    </citation>
    <scope>NUCLEOTIDE SEQUENCE [LARGE SCALE GENOMIC DNA]</scope>
    <source>
        <strain evidence="5 6">TF1</strain>
    </source>
</reference>
<dbReference type="RefSeq" id="WP_068515723.1">
    <property type="nucleotide sequence ID" value="NZ_AP014945.1"/>
</dbReference>
<evidence type="ECO:0000313" key="5">
    <source>
        <dbReference type="EMBL" id="BAU23922.1"/>
    </source>
</evidence>
<dbReference type="InterPro" id="IPR014729">
    <property type="entry name" value="Rossmann-like_a/b/a_fold"/>
</dbReference>
<dbReference type="EMBL" id="AP014945">
    <property type="protein sequence ID" value="BAU23922.1"/>
    <property type="molecule type" value="Genomic_DNA"/>
</dbReference>
<dbReference type="AlphaFoldDB" id="A0A0U5APR3"/>
<proteinExistence type="predicted"/>
<dbReference type="InterPro" id="IPR051786">
    <property type="entry name" value="ASN_synthetase/amidase"/>
</dbReference>
<evidence type="ECO:0000256" key="2">
    <source>
        <dbReference type="ARBA" id="ARBA00012737"/>
    </source>
</evidence>
<dbReference type="Proteomes" id="UP000068196">
    <property type="component" value="Chromosome"/>
</dbReference>
<dbReference type="OrthoDB" id="248828at2"/>
<dbReference type="Gene3D" id="3.40.50.620">
    <property type="entry name" value="HUPs"/>
    <property type="match status" value="1"/>
</dbReference>
<comment type="catalytic activity">
    <reaction evidence="3">
        <text>L-aspartate + L-glutamine + ATP + H2O = L-asparagine + L-glutamate + AMP + diphosphate + H(+)</text>
        <dbReference type="Rhea" id="RHEA:12228"/>
        <dbReference type="ChEBI" id="CHEBI:15377"/>
        <dbReference type="ChEBI" id="CHEBI:15378"/>
        <dbReference type="ChEBI" id="CHEBI:29985"/>
        <dbReference type="ChEBI" id="CHEBI:29991"/>
        <dbReference type="ChEBI" id="CHEBI:30616"/>
        <dbReference type="ChEBI" id="CHEBI:33019"/>
        <dbReference type="ChEBI" id="CHEBI:58048"/>
        <dbReference type="ChEBI" id="CHEBI:58359"/>
        <dbReference type="ChEBI" id="CHEBI:456215"/>
        <dbReference type="EC" id="6.3.5.4"/>
    </reaction>
</comment>
<comment type="pathway">
    <text evidence="1">Amino-acid biosynthesis; L-asparagine biosynthesis; L-asparagine from L-aspartate (L-Gln route): step 1/1.</text>
</comment>
<dbReference type="PANTHER" id="PTHR43284">
    <property type="entry name" value="ASPARAGINE SYNTHETASE (GLUTAMINE-HYDROLYZING)"/>
    <property type="match status" value="1"/>
</dbReference>
<dbReference type="PANTHER" id="PTHR43284:SF1">
    <property type="entry name" value="ASPARAGINE SYNTHETASE"/>
    <property type="match status" value="1"/>
</dbReference>
<dbReference type="EC" id="6.3.5.4" evidence="2"/>
<organism evidence="5 6">
    <name type="scientific">Caldimicrobium thiodismutans</name>
    <dbReference type="NCBI Taxonomy" id="1653476"/>
    <lineage>
        <taxon>Bacteria</taxon>
        <taxon>Pseudomonadati</taxon>
        <taxon>Thermodesulfobacteriota</taxon>
        <taxon>Thermodesulfobacteria</taxon>
        <taxon>Thermodesulfobacteriales</taxon>
        <taxon>Thermodesulfobacteriaceae</taxon>
        <taxon>Caldimicrobium</taxon>
    </lineage>
</organism>
<evidence type="ECO:0000256" key="3">
    <source>
        <dbReference type="ARBA" id="ARBA00048741"/>
    </source>
</evidence>
<dbReference type="GO" id="GO:0006529">
    <property type="term" value="P:asparagine biosynthetic process"/>
    <property type="evidence" value="ECO:0007669"/>
    <property type="project" value="InterPro"/>
</dbReference>
<dbReference type="SUPFAM" id="SSF52402">
    <property type="entry name" value="Adenine nucleotide alpha hydrolases-like"/>
    <property type="match status" value="1"/>
</dbReference>
<evidence type="ECO:0000313" key="6">
    <source>
        <dbReference type="Proteomes" id="UP000068196"/>
    </source>
</evidence>
<evidence type="ECO:0000256" key="1">
    <source>
        <dbReference type="ARBA" id="ARBA00005187"/>
    </source>
</evidence>
<name>A0A0U5APR3_9BACT</name>
<protein>
    <recommendedName>
        <fullName evidence="2">asparagine synthase (glutamine-hydrolyzing)</fullName>
        <ecNumber evidence="2">6.3.5.4</ecNumber>
    </recommendedName>
</protein>
<accession>A0A0U5APR3</accession>
<keyword evidence="6" id="KW-1185">Reference proteome</keyword>
<dbReference type="KEGG" id="cthi:THC_1557"/>
<gene>
    <name evidence="5" type="ORF">THC_1557</name>
</gene>
<dbReference type="STRING" id="1653476.THC_1557"/>
<evidence type="ECO:0000259" key="4">
    <source>
        <dbReference type="Pfam" id="PF00733"/>
    </source>
</evidence>